<protein>
    <submittedName>
        <fullName evidence="2">Uncharacterized protein</fullName>
    </submittedName>
</protein>
<dbReference type="EMBL" id="CAJOBC010095869">
    <property type="protein sequence ID" value="CAF4435929.1"/>
    <property type="molecule type" value="Genomic_DNA"/>
</dbReference>
<organism evidence="2 4">
    <name type="scientific">Didymodactylos carnosus</name>
    <dbReference type="NCBI Taxonomy" id="1234261"/>
    <lineage>
        <taxon>Eukaryota</taxon>
        <taxon>Metazoa</taxon>
        <taxon>Spiralia</taxon>
        <taxon>Gnathifera</taxon>
        <taxon>Rotifera</taxon>
        <taxon>Eurotatoria</taxon>
        <taxon>Bdelloidea</taxon>
        <taxon>Philodinida</taxon>
        <taxon>Philodinidae</taxon>
        <taxon>Didymodactylos</taxon>
    </lineage>
</organism>
<dbReference type="Proteomes" id="UP000663829">
    <property type="component" value="Unassembled WGS sequence"/>
</dbReference>
<evidence type="ECO:0000313" key="3">
    <source>
        <dbReference type="EMBL" id="CAF4435929.1"/>
    </source>
</evidence>
<evidence type="ECO:0000256" key="1">
    <source>
        <dbReference type="SAM" id="MobiDB-lite"/>
    </source>
</evidence>
<reference evidence="2" key="1">
    <citation type="submission" date="2021-02" db="EMBL/GenBank/DDBJ databases">
        <authorList>
            <person name="Nowell W R."/>
        </authorList>
    </citation>
    <scope>NUCLEOTIDE SEQUENCE</scope>
</reference>
<evidence type="ECO:0000313" key="4">
    <source>
        <dbReference type="Proteomes" id="UP000663829"/>
    </source>
</evidence>
<evidence type="ECO:0000313" key="2">
    <source>
        <dbReference type="EMBL" id="CAF1572260.1"/>
    </source>
</evidence>
<comment type="caution">
    <text evidence="2">The sequence shown here is derived from an EMBL/GenBank/DDBJ whole genome shotgun (WGS) entry which is preliminary data.</text>
</comment>
<proteinExistence type="predicted"/>
<dbReference type="EMBL" id="CAJNOQ010030031">
    <property type="protein sequence ID" value="CAF1572260.1"/>
    <property type="molecule type" value="Genomic_DNA"/>
</dbReference>
<dbReference type="Proteomes" id="UP000681722">
    <property type="component" value="Unassembled WGS sequence"/>
</dbReference>
<gene>
    <name evidence="2" type="ORF">GPM918_LOCUS40479</name>
    <name evidence="3" type="ORF">SRO942_LOCUS41427</name>
</gene>
<keyword evidence="4" id="KW-1185">Reference proteome</keyword>
<sequence length="285" mass="31538">MIINTYLNSIQKSDLRYLSRDELLCLIEKFIEAVDNCDDSLDSVANTSLDVANPLFESLVAQHDLLLRTLYHQYQSKTNLLDLAYLSPQSSAPSSQAFVSNRSTQSRFKKFRSSPTIQSNRSPSSISSSDSITSSNHDINDTAARSNNSNLYAAVVTSSPIPLTSLADMNSSKKSGSTSSNSNLLSTKNTFIHPPPVLVIVTGSSITQDLEPDAVNLNNKPYRFLIRTKSGCTIEQMTEFIQDKHFQPCPHFVMNIGTINLKYDDPGVAINKTKLLVQSFKKSYP</sequence>
<feature type="compositionally biased region" description="Low complexity" evidence="1">
    <location>
        <begin position="119"/>
        <end position="137"/>
    </location>
</feature>
<accession>A0A815YLF5</accession>
<dbReference type="AlphaFoldDB" id="A0A815YLF5"/>
<name>A0A815YLF5_9BILA</name>
<feature type="region of interest" description="Disordered" evidence="1">
    <location>
        <begin position="92"/>
        <end position="143"/>
    </location>
</feature>